<evidence type="ECO:0000256" key="2">
    <source>
        <dbReference type="SAM" id="MobiDB-lite"/>
    </source>
</evidence>
<feature type="domain" description="FAD dependent oxidoreductase" evidence="3">
    <location>
        <begin position="41"/>
        <end position="394"/>
    </location>
</feature>
<dbReference type="InterPro" id="IPR006076">
    <property type="entry name" value="FAD-dep_OxRdtase"/>
</dbReference>
<evidence type="ECO:0000313" key="5">
    <source>
        <dbReference type="Proteomes" id="UP000233332"/>
    </source>
</evidence>
<organism evidence="4 5">
    <name type="scientific">Thalassospira lohafexi</name>
    <dbReference type="NCBI Taxonomy" id="744227"/>
    <lineage>
        <taxon>Bacteria</taxon>
        <taxon>Pseudomonadati</taxon>
        <taxon>Pseudomonadota</taxon>
        <taxon>Alphaproteobacteria</taxon>
        <taxon>Rhodospirillales</taxon>
        <taxon>Thalassospiraceae</taxon>
        <taxon>Thalassospira</taxon>
    </lineage>
</organism>
<dbReference type="AlphaFoldDB" id="A0A2N3LA28"/>
<dbReference type="GO" id="GO:0016491">
    <property type="term" value="F:oxidoreductase activity"/>
    <property type="evidence" value="ECO:0007669"/>
    <property type="project" value="UniProtKB-KW"/>
</dbReference>
<dbReference type="SUPFAM" id="SSF51905">
    <property type="entry name" value="FAD/NAD(P)-binding domain"/>
    <property type="match status" value="1"/>
</dbReference>
<dbReference type="Pfam" id="PF01266">
    <property type="entry name" value="DAO"/>
    <property type="match status" value="1"/>
</dbReference>
<keyword evidence="1" id="KW-0560">Oxidoreductase</keyword>
<evidence type="ECO:0000256" key="1">
    <source>
        <dbReference type="ARBA" id="ARBA00023002"/>
    </source>
</evidence>
<proteinExistence type="predicted"/>
<dbReference type="EMBL" id="NXGX01000002">
    <property type="protein sequence ID" value="PKR59642.1"/>
    <property type="molecule type" value="Genomic_DNA"/>
</dbReference>
<reference evidence="4 5" key="1">
    <citation type="submission" date="2017-09" db="EMBL/GenBank/DDBJ databases">
        <title>Biodiversity and function of Thalassospira species in the particle-attached aromatic-hydrocarbon-degrading consortia from the surface seawater of the China South Sea.</title>
        <authorList>
            <person name="Dong C."/>
            <person name="Lai Q."/>
            <person name="Shao Z."/>
        </authorList>
    </citation>
    <scope>NUCLEOTIDE SEQUENCE [LARGE SCALE GENOMIC DNA]</scope>
    <source>
        <strain evidence="4 5">139Z-12</strain>
    </source>
</reference>
<evidence type="ECO:0000313" key="4">
    <source>
        <dbReference type="EMBL" id="PKR59642.1"/>
    </source>
</evidence>
<accession>A0A2N3LA28</accession>
<dbReference type="Gene3D" id="3.30.9.10">
    <property type="entry name" value="D-Amino Acid Oxidase, subunit A, domain 2"/>
    <property type="match status" value="1"/>
</dbReference>
<gene>
    <name evidence="4" type="ORF">COO92_06370</name>
</gene>
<keyword evidence="5" id="KW-1185">Reference proteome</keyword>
<dbReference type="Gene3D" id="3.50.50.60">
    <property type="entry name" value="FAD/NAD(P)-binding domain"/>
    <property type="match status" value="1"/>
</dbReference>
<dbReference type="Proteomes" id="UP000233332">
    <property type="component" value="Unassembled WGS sequence"/>
</dbReference>
<name>A0A2N3LA28_9PROT</name>
<comment type="caution">
    <text evidence="4">The sequence shown here is derived from an EMBL/GenBank/DDBJ whole genome shotgun (WGS) entry which is preliminary data.</text>
</comment>
<dbReference type="PANTHER" id="PTHR13847:SF281">
    <property type="entry name" value="FAD DEPENDENT OXIDOREDUCTASE DOMAIN-CONTAINING PROTEIN"/>
    <property type="match status" value="1"/>
</dbReference>
<feature type="region of interest" description="Disordered" evidence="2">
    <location>
        <begin position="78"/>
        <end position="97"/>
    </location>
</feature>
<sequence length="438" mass="48105">MFTPNLLTANDKAGTYPASYYAATANTTAPFETIEGDQSCDIVVIGGGFTGLSSALHLAERGFDVILLEAHRVGWGASGRNGGQVGSGQRREQDDLEKMVGRDDAKKLWDIAEQSKDIVKSLITKHDIKCDWKPGILHADHRARFVSDTHAYTEKLQNEYGYNQIRTVDRAEMREMLGTEFYHGGSLDMGAGHIHPLNFALGIADAARVAGARIFENAVVTSYENQSGKVMVKTSNGAVVSANKVILGCNGYLDALEDRVAKRVMPINNFIIATEPLSDDLARDLIRDDVAVADSKFVINYYRLSADNRMLFGGGETYGYNFPKDIKSFVSPHMIEVYPQLKGVKIDYGWGGTLAITMNRMPFFRKIEDNIFTATGYSGHGVAMATLAGQIMADAVAGTMERFDVMSNLKIPVFPGGKALRFPLLVAAMVWYSIRDRL</sequence>
<dbReference type="PRINTS" id="PR00420">
    <property type="entry name" value="RNGMNOXGNASE"/>
</dbReference>
<dbReference type="GO" id="GO:0005737">
    <property type="term" value="C:cytoplasm"/>
    <property type="evidence" value="ECO:0007669"/>
    <property type="project" value="TreeGrafter"/>
</dbReference>
<dbReference type="InterPro" id="IPR036188">
    <property type="entry name" value="FAD/NAD-bd_sf"/>
</dbReference>
<dbReference type="RefSeq" id="WP_101300701.1">
    <property type="nucleotide sequence ID" value="NZ_NXGX01000002.1"/>
</dbReference>
<protein>
    <submittedName>
        <fullName evidence="4">FAD-dependent oxidoreductase</fullName>
    </submittedName>
</protein>
<evidence type="ECO:0000259" key="3">
    <source>
        <dbReference type="Pfam" id="PF01266"/>
    </source>
</evidence>
<dbReference type="PANTHER" id="PTHR13847">
    <property type="entry name" value="SARCOSINE DEHYDROGENASE-RELATED"/>
    <property type="match status" value="1"/>
</dbReference>